<evidence type="ECO:0000259" key="2">
    <source>
        <dbReference type="PROSITE" id="PS50878"/>
    </source>
</evidence>
<dbReference type="InterPro" id="IPR043502">
    <property type="entry name" value="DNA/RNA_pol_sf"/>
</dbReference>
<proteinExistence type="predicted"/>
<dbReference type="InterPro" id="IPR052343">
    <property type="entry name" value="Retrotransposon-Effector_Assoc"/>
</dbReference>
<accession>A0A1S3XJN2</accession>
<feature type="domain" description="Reverse transcriptase" evidence="2">
    <location>
        <begin position="220"/>
        <end position="536"/>
    </location>
</feature>
<protein>
    <recommendedName>
        <fullName evidence="2">Reverse transcriptase domain-containing protein</fullName>
    </recommendedName>
</protein>
<dbReference type="RefSeq" id="XP_016440054.1">
    <property type="nucleotide sequence ID" value="XM_016584568.1"/>
</dbReference>
<dbReference type="PANTHER" id="PTHR46890">
    <property type="entry name" value="NON-LTR RETROLELEMENT REVERSE TRANSCRIPTASE-LIKE PROTEIN-RELATED"/>
    <property type="match status" value="1"/>
</dbReference>
<evidence type="ECO:0000313" key="3">
    <source>
        <dbReference type="RefSeq" id="XP_016440054.1"/>
    </source>
</evidence>
<dbReference type="InterPro" id="IPR000477">
    <property type="entry name" value="RT_dom"/>
</dbReference>
<dbReference type="AlphaFoldDB" id="A0A1S3XJN2"/>
<dbReference type="PaxDb" id="4097-A0A1S3XJN2"/>
<dbReference type="SUPFAM" id="SSF56672">
    <property type="entry name" value="DNA/RNA polymerases"/>
    <property type="match status" value="1"/>
</dbReference>
<feature type="region of interest" description="Disordered" evidence="1">
    <location>
        <begin position="669"/>
        <end position="706"/>
    </location>
</feature>
<dbReference type="PANTHER" id="PTHR46890:SF48">
    <property type="entry name" value="RNA-DIRECTED DNA POLYMERASE"/>
    <property type="match status" value="1"/>
</dbReference>
<dbReference type="PROSITE" id="PS50878">
    <property type="entry name" value="RT_POL"/>
    <property type="match status" value="1"/>
</dbReference>
<gene>
    <name evidence="3" type="primary">LOC107765869</name>
</gene>
<dbReference type="CDD" id="cd01650">
    <property type="entry name" value="RT_nLTR_like"/>
    <property type="match status" value="1"/>
</dbReference>
<dbReference type="KEGG" id="nta:107765869"/>
<name>A0A1S3XJN2_TOBAC</name>
<organism evidence="3">
    <name type="scientific">Nicotiana tabacum</name>
    <name type="common">Common tobacco</name>
    <dbReference type="NCBI Taxonomy" id="4097"/>
    <lineage>
        <taxon>Eukaryota</taxon>
        <taxon>Viridiplantae</taxon>
        <taxon>Streptophyta</taxon>
        <taxon>Embryophyta</taxon>
        <taxon>Tracheophyta</taxon>
        <taxon>Spermatophyta</taxon>
        <taxon>Magnoliopsida</taxon>
        <taxon>eudicotyledons</taxon>
        <taxon>Gunneridae</taxon>
        <taxon>Pentapetalae</taxon>
        <taxon>asterids</taxon>
        <taxon>lamiids</taxon>
        <taxon>Solanales</taxon>
        <taxon>Solanaceae</taxon>
        <taxon>Nicotianoideae</taxon>
        <taxon>Nicotianeae</taxon>
        <taxon>Nicotiana</taxon>
    </lineage>
</organism>
<dbReference type="Pfam" id="PF00078">
    <property type="entry name" value="RVT_1"/>
    <property type="match status" value="1"/>
</dbReference>
<evidence type="ECO:0000256" key="1">
    <source>
        <dbReference type="SAM" id="MobiDB-lite"/>
    </source>
</evidence>
<sequence length="706" mass="79733">MNCLLTVVYGYNTIEKRTTLWENLKEVAQGINMSWLVTGDFNAVMAPQDRMFGNPVTYAETKDYVDSMAHLKLNIKIPFRFLNVWAKNDNFLPLLNNEDFKYISQKIEKTRAELINTQKQISNKCSDELVEMERQQLHNLEKWSMIEEQAMKHKSKAHWIRLGDSNTKYFIAIIKESKNTTSNQQAHHEKRPYLITPTKTGLLYKAWQVVKGDVVVAVKEFFSTGKMYKAVNCTAITLVPKTAHPATVKEYRPIAGCSVLYKIIAKILASRMQQMIADVICQAHAGFIPGRKIADNIILINELVKSYTRKQVSHRCTIKIDLQKAYDSVEWPFLEQVMFELGFPSQFITWIMECVHTVNYTIVINGEPTELFNAARGLRQGDLISPFLFAMAMEYLSRCLNELKEVKAFKYHPRCAKLGITDLSFADDLLMFTRGDIASVAAMQQCLLHFSAASSLKANMGKSCVYFGGVQHQDKETILASWDSTKETSLSSRVQLIQSIIFGVQSYWAQLFIIPAKFLSLIEAYCRSFVWSGTNTITRKALVAWERDVNIPRDSGKRLCSSFNIKAASILSGNTIWNGLSKVQKGDHRKLKYAGWPAEDGREDRAALRGGQHDEGEDLGGGKKVWTALLRKKRLLYPNCHRPKAKSEAKTAKAETEAIVVVYRANAEAAQVQTREREADAGALSSSSDDDDAESKSRSESGGNLD</sequence>
<reference evidence="3" key="1">
    <citation type="submission" date="2025-08" db="UniProtKB">
        <authorList>
            <consortium name="RefSeq"/>
        </authorList>
    </citation>
    <scope>IDENTIFICATION</scope>
</reference>
<dbReference type="OrthoDB" id="1305665at2759"/>